<protein>
    <submittedName>
        <fullName evidence="1">Uncharacterized protein</fullName>
    </submittedName>
</protein>
<name>A0A2W5TB17_9BACT</name>
<evidence type="ECO:0000313" key="2">
    <source>
        <dbReference type="Proteomes" id="UP000249061"/>
    </source>
</evidence>
<evidence type="ECO:0000313" key="1">
    <source>
        <dbReference type="EMBL" id="PZR12670.1"/>
    </source>
</evidence>
<dbReference type="AlphaFoldDB" id="A0A2W5TB17"/>
<dbReference type="Proteomes" id="UP000249061">
    <property type="component" value="Unassembled WGS sequence"/>
</dbReference>
<comment type="caution">
    <text evidence="1">The sequence shown here is derived from an EMBL/GenBank/DDBJ whole genome shotgun (WGS) entry which is preliminary data.</text>
</comment>
<accession>A0A2W5TB17</accession>
<reference evidence="1 2" key="1">
    <citation type="submission" date="2017-08" db="EMBL/GenBank/DDBJ databases">
        <title>Infants hospitalized years apart are colonized by the same room-sourced microbial strains.</title>
        <authorList>
            <person name="Brooks B."/>
            <person name="Olm M.R."/>
            <person name="Firek B.A."/>
            <person name="Baker R."/>
            <person name="Thomas B.C."/>
            <person name="Morowitz M.J."/>
            <person name="Banfield J.F."/>
        </authorList>
    </citation>
    <scope>NUCLEOTIDE SEQUENCE [LARGE SCALE GENOMIC DNA]</scope>
    <source>
        <strain evidence="1">S2_003_000_R2_14</strain>
    </source>
</reference>
<dbReference type="EMBL" id="QFQP01000011">
    <property type="protein sequence ID" value="PZR12670.1"/>
    <property type="molecule type" value="Genomic_DNA"/>
</dbReference>
<gene>
    <name evidence="1" type="ORF">DI536_13885</name>
</gene>
<organism evidence="1 2">
    <name type="scientific">Archangium gephyra</name>
    <dbReference type="NCBI Taxonomy" id="48"/>
    <lineage>
        <taxon>Bacteria</taxon>
        <taxon>Pseudomonadati</taxon>
        <taxon>Myxococcota</taxon>
        <taxon>Myxococcia</taxon>
        <taxon>Myxococcales</taxon>
        <taxon>Cystobacterineae</taxon>
        <taxon>Archangiaceae</taxon>
        <taxon>Archangium</taxon>
    </lineage>
</organism>
<proteinExistence type="predicted"/>
<sequence>MRPNRLDFSLRAPGSTDSRVIGTLRWPTELSDEAMAFLRDNVFAERLGNARKVAKLLETQVLLPSERPTFLADRPFFPPEAPDALAAQVDLEDLVADFAVVLRELRAAPPDLELVLTFSQEAADTRGTPL</sequence>